<accession>A0A1F2Q051</accession>
<dbReference type="Proteomes" id="UP000325576">
    <property type="component" value="Unassembled WGS sequence"/>
</dbReference>
<dbReference type="PANTHER" id="PTHR39456">
    <property type="entry name" value="METAL-DEPENDENT HYDROLASE"/>
    <property type="match status" value="1"/>
</dbReference>
<reference evidence="1 2" key="1">
    <citation type="journal article" date="2017" name="Poromechanics V (2013)">
        <title>Genomic Characterization of the Arsenic-Tolerant Actinobacterium, &lt;i&gt;Rhodococcus erythropolis&lt;/i&gt; S43.</title>
        <authorList>
            <person name="Retamal-Morales G."/>
            <person name="Mehnert M."/>
            <person name="Schwabe R."/>
            <person name="Tischler D."/>
            <person name="Schloemann M."/>
            <person name="Levican G.J."/>
        </authorList>
    </citation>
    <scope>NUCLEOTIDE SEQUENCE [LARGE SCALE GENOMIC DNA]</scope>
    <source>
        <strain evidence="1 2">S43</strain>
    </source>
</reference>
<comment type="caution">
    <text evidence="1">The sequence shown here is derived from an EMBL/GenBank/DDBJ whole genome shotgun (WGS) entry which is preliminary data.</text>
</comment>
<name>A0A1F2Q051_RHOER</name>
<sequence length="301" mass="34182">MRITSGLTQRPIAPPGRVAIRPRRVDFDWEKAPLVWLPNEPIASYLLGSMNLVIPEGERMMIQAFEQALPDVHDEKLREDMLGFMGQELLHAEAHDEVMNQVFTRHGIDPAPFNRQMQYFFRRTLGIGDDSDPQAIRQRLIERLGICASSEHMFAFVGDWALNADLEKFGADPQMLDLYRWHGAEEVEHRAVAHEVATYFGVGYFRRCISMIITWPIFLGWLLRAAMYLSRNDPNTPNIGYPRLLLEFVRAGRRGLVPGVSKWFWSGVSTFVPGFHPDSVGSTAQALAYVAQSPAAKRVNT</sequence>
<dbReference type="GO" id="GO:0016787">
    <property type="term" value="F:hydrolase activity"/>
    <property type="evidence" value="ECO:0007669"/>
    <property type="project" value="UniProtKB-KW"/>
</dbReference>
<dbReference type="InterPro" id="IPR016516">
    <property type="entry name" value="UCP07580"/>
</dbReference>
<keyword evidence="1" id="KW-0378">Hydrolase</keyword>
<organism evidence="1 2">
    <name type="scientific">Rhodococcus erythropolis</name>
    <name type="common">Arthrobacter picolinophilus</name>
    <dbReference type="NCBI Taxonomy" id="1833"/>
    <lineage>
        <taxon>Bacteria</taxon>
        <taxon>Bacillati</taxon>
        <taxon>Actinomycetota</taxon>
        <taxon>Actinomycetes</taxon>
        <taxon>Mycobacteriales</taxon>
        <taxon>Nocardiaceae</taxon>
        <taxon>Rhodococcus</taxon>
        <taxon>Rhodococcus erythropolis group</taxon>
    </lineage>
</organism>
<dbReference type="GeneID" id="57484324"/>
<dbReference type="RefSeq" id="WP_021333229.1">
    <property type="nucleotide sequence ID" value="NZ_BHXB01000001.1"/>
</dbReference>
<dbReference type="PIRSF" id="PIRSF007580">
    <property type="entry name" value="UCP07580"/>
    <property type="match status" value="1"/>
</dbReference>
<evidence type="ECO:0000313" key="2">
    <source>
        <dbReference type="Proteomes" id="UP000325576"/>
    </source>
</evidence>
<gene>
    <name evidence="1" type="ORF">BS297_21625</name>
</gene>
<dbReference type="Pfam" id="PF10118">
    <property type="entry name" value="Metal_hydrol"/>
    <property type="match status" value="1"/>
</dbReference>
<dbReference type="EMBL" id="MRBO01000583">
    <property type="protein sequence ID" value="KAB2583251.1"/>
    <property type="molecule type" value="Genomic_DNA"/>
</dbReference>
<dbReference type="PANTHER" id="PTHR39456:SF1">
    <property type="entry name" value="METAL-DEPENDENT HYDROLASE"/>
    <property type="match status" value="1"/>
</dbReference>
<dbReference type="AlphaFoldDB" id="A0A1F2Q051"/>
<protein>
    <submittedName>
        <fullName evidence="1">Metal-dependent hydrolase</fullName>
    </submittedName>
</protein>
<evidence type="ECO:0000313" key="1">
    <source>
        <dbReference type="EMBL" id="KAB2583251.1"/>
    </source>
</evidence>
<proteinExistence type="predicted"/>